<comment type="caution">
    <text evidence="1">The sequence shown here is derived from an EMBL/GenBank/DDBJ whole genome shotgun (WGS) entry which is preliminary data.</text>
</comment>
<evidence type="ECO:0000313" key="1">
    <source>
        <dbReference type="EMBL" id="KAF6745106.1"/>
    </source>
</evidence>
<proteinExistence type="predicted"/>
<accession>A0A8H6HF20</accession>
<keyword evidence="2" id="KW-1185">Reference proteome</keyword>
<reference evidence="1 2" key="1">
    <citation type="submission" date="2020-07" db="EMBL/GenBank/DDBJ databases">
        <title>Comparative genomics of pyrophilous fungi reveals a link between fire events and developmental genes.</title>
        <authorList>
            <consortium name="DOE Joint Genome Institute"/>
            <person name="Steindorff A.S."/>
            <person name="Carver A."/>
            <person name="Calhoun S."/>
            <person name="Stillman K."/>
            <person name="Liu H."/>
            <person name="Lipzen A."/>
            <person name="Pangilinan J."/>
            <person name="Labutti K."/>
            <person name="Bruns T.D."/>
            <person name="Grigoriev I.V."/>
        </authorList>
    </citation>
    <scope>NUCLEOTIDE SEQUENCE [LARGE SCALE GENOMIC DNA]</scope>
    <source>
        <strain evidence="1 2">CBS 144469</strain>
    </source>
</reference>
<name>A0A8H6HF20_9AGAR</name>
<evidence type="ECO:0000313" key="2">
    <source>
        <dbReference type="Proteomes" id="UP000521943"/>
    </source>
</evidence>
<dbReference type="AlphaFoldDB" id="A0A8H6HF20"/>
<sequence>MDLGDDDIHARALGLAQRDLMEDEFGTLYRMGHLARAIDVIPSNLLNAWWSKAALGADYANISKSGNAHSLKVRYPHSLRCSGSCRAPVVLGAKLGAGVGLTRYSSKGTDDSSARPTATKASLQEIYGHFLVGPGGARESGTARVGIGAFNIFPALQSLAELIKQLPGGDPGESLPMFQEIIKTSCDDDLVDIFPAFKSILAGVSARASRQGWPVSVHQWESEQEVKDALF</sequence>
<dbReference type="EMBL" id="JACGCI010000110">
    <property type="protein sequence ID" value="KAF6745106.1"/>
    <property type="molecule type" value="Genomic_DNA"/>
</dbReference>
<dbReference type="Proteomes" id="UP000521943">
    <property type="component" value="Unassembled WGS sequence"/>
</dbReference>
<organism evidence="1 2">
    <name type="scientific">Ephemerocybe angulata</name>
    <dbReference type="NCBI Taxonomy" id="980116"/>
    <lineage>
        <taxon>Eukaryota</taxon>
        <taxon>Fungi</taxon>
        <taxon>Dikarya</taxon>
        <taxon>Basidiomycota</taxon>
        <taxon>Agaricomycotina</taxon>
        <taxon>Agaricomycetes</taxon>
        <taxon>Agaricomycetidae</taxon>
        <taxon>Agaricales</taxon>
        <taxon>Agaricineae</taxon>
        <taxon>Psathyrellaceae</taxon>
        <taxon>Ephemerocybe</taxon>
    </lineage>
</organism>
<gene>
    <name evidence="1" type="ORF">DFP72DRAFT_1092604</name>
</gene>
<protein>
    <submittedName>
        <fullName evidence="1">Uncharacterized protein</fullName>
    </submittedName>
</protein>